<feature type="binding site" evidence="3">
    <location>
        <position position="226"/>
    </location>
    <ligand>
        <name>Zn(2+)</name>
        <dbReference type="ChEBI" id="CHEBI:29105"/>
    </ligand>
</feature>
<dbReference type="GO" id="GO:0046872">
    <property type="term" value="F:metal ion binding"/>
    <property type="evidence" value="ECO:0007669"/>
    <property type="project" value="UniProtKB-KW"/>
</dbReference>
<dbReference type="PANTHER" id="PTHR11103">
    <property type="entry name" value="SLR1189 PROTEIN"/>
    <property type="match status" value="1"/>
</dbReference>
<keyword evidence="1 3" id="KW-0489">Methyltransferase</keyword>
<accession>A0A1L3SLD8</accession>
<keyword evidence="3" id="KW-0862">Zinc</keyword>
<evidence type="ECO:0000256" key="3">
    <source>
        <dbReference type="PROSITE-ProRule" id="PRU00333"/>
    </source>
</evidence>
<feature type="domain" description="Hcy-binding" evidence="4">
    <location>
        <begin position="3"/>
        <end position="309"/>
    </location>
</feature>
<dbReference type="InterPro" id="IPR036589">
    <property type="entry name" value="HCY_dom_sf"/>
</dbReference>
<keyword evidence="5" id="KW-0067">ATP-binding</keyword>
<dbReference type="KEGG" id="meso:BSQ44_01585"/>
<evidence type="ECO:0000256" key="1">
    <source>
        <dbReference type="ARBA" id="ARBA00022603"/>
    </source>
</evidence>
<dbReference type="PANTHER" id="PTHR11103:SF18">
    <property type="entry name" value="SLR1189 PROTEIN"/>
    <property type="match status" value="1"/>
</dbReference>
<dbReference type="PROSITE" id="PS50970">
    <property type="entry name" value="HCY"/>
    <property type="match status" value="1"/>
</dbReference>
<evidence type="ECO:0000256" key="2">
    <source>
        <dbReference type="ARBA" id="ARBA00022679"/>
    </source>
</evidence>
<dbReference type="AlphaFoldDB" id="A0A1L3SLD8"/>
<sequence>MTHTTFPAPRPGRYFLTEGGIETEIMYKWGFDLPEFAMYPLLEKRDSAEAIRGMYRRYLDVVARHGHCALIGGFDYRASPDWGAKLGYSPAALAEANLRSIQFLRDVAADYAGQIPRALFSGYVGPRGDAYSLNRGTTISEAEEYHSVQLETLKKAEVDLAWAVTFNNPAEAIGVVRAARRIGLPVAVSFSLDSSHRLSSGIALAEAIAMVDAATDGYPAFFSLNCSHPFEFEPALDGGGWTRRIRSIRPNAAKMDKIALCKLGHLEEGDPEELGRLMADVGRRYPHMDIWGGCCGTGHVHLEEIARHLPQPVPT</sequence>
<gene>
    <name evidence="5" type="ORF">BSQ44_01585</name>
</gene>
<protein>
    <submittedName>
        <fullName evidence="5">DNA helicase RuvA</fullName>
    </submittedName>
</protein>
<feature type="binding site" evidence="3">
    <location>
        <position position="295"/>
    </location>
    <ligand>
        <name>Zn(2+)</name>
        <dbReference type="ChEBI" id="CHEBI:29105"/>
    </ligand>
</feature>
<dbReference type="InterPro" id="IPR003726">
    <property type="entry name" value="HCY_dom"/>
</dbReference>
<comment type="cofactor">
    <cofactor evidence="3">
        <name>Zn(2+)</name>
        <dbReference type="ChEBI" id="CHEBI:29105"/>
    </cofactor>
</comment>
<dbReference type="GO" id="GO:0004386">
    <property type="term" value="F:helicase activity"/>
    <property type="evidence" value="ECO:0007669"/>
    <property type="project" value="UniProtKB-KW"/>
</dbReference>
<dbReference type="Gene3D" id="3.20.20.330">
    <property type="entry name" value="Homocysteine-binding-like domain"/>
    <property type="match status" value="1"/>
</dbReference>
<dbReference type="GO" id="GO:0008168">
    <property type="term" value="F:methyltransferase activity"/>
    <property type="evidence" value="ECO:0007669"/>
    <property type="project" value="UniProtKB-UniRule"/>
</dbReference>
<dbReference type="OrthoDB" id="9803687at2"/>
<dbReference type="SUPFAM" id="SSF82282">
    <property type="entry name" value="Homocysteine S-methyltransferase"/>
    <property type="match status" value="1"/>
</dbReference>
<dbReference type="RefSeq" id="WP_072601629.1">
    <property type="nucleotide sequence ID" value="NZ_CP018171.1"/>
</dbReference>
<feature type="binding site" evidence="3">
    <location>
        <position position="294"/>
    </location>
    <ligand>
        <name>Zn(2+)</name>
        <dbReference type="ChEBI" id="CHEBI:29105"/>
    </ligand>
</feature>
<keyword evidence="5" id="KW-0347">Helicase</keyword>
<dbReference type="Pfam" id="PF02574">
    <property type="entry name" value="S-methyl_trans"/>
    <property type="match status" value="1"/>
</dbReference>
<evidence type="ECO:0000259" key="4">
    <source>
        <dbReference type="PROSITE" id="PS50970"/>
    </source>
</evidence>
<dbReference type="EMBL" id="CP018171">
    <property type="protein sequence ID" value="APH70216.1"/>
    <property type="molecule type" value="Genomic_DNA"/>
</dbReference>
<organism evidence="5 6">
    <name type="scientific">Aquibium oceanicum</name>
    <dbReference type="NCBI Taxonomy" id="1670800"/>
    <lineage>
        <taxon>Bacteria</taxon>
        <taxon>Pseudomonadati</taxon>
        <taxon>Pseudomonadota</taxon>
        <taxon>Alphaproteobacteria</taxon>
        <taxon>Hyphomicrobiales</taxon>
        <taxon>Phyllobacteriaceae</taxon>
        <taxon>Aquibium</taxon>
    </lineage>
</organism>
<keyword evidence="6" id="KW-1185">Reference proteome</keyword>
<evidence type="ECO:0000313" key="5">
    <source>
        <dbReference type="EMBL" id="APH70216.1"/>
    </source>
</evidence>
<name>A0A1L3SLD8_9HYPH</name>
<reference evidence="6" key="1">
    <citation type="submission" date="2016-11" db="EMBL/GenBank/DDBJ databases">
        <title>Mesorhizobium oceanicum sp. nov., isolated from deep seawater in South China Sea.</title>
        <authorList>
            <person name="Fu G.-Y."/>
        </authorList>
    </citation>
    <scope>NUCLEOTIDE SEQUENCE [LARGE SCALE GENOMIC DNA]</scope>
    <source>
        <strain evidence="6">B7</strain>
    </source>
</reference>
<keyword evidence="5" id="KW-0378">Hydrolase</keyword>
<dbReference type="GO" id="GO:0032259">
    <property type="term" value="P:methylation"/>
    <property type="evidence" value="ECO:0007669"/>
    <property type="project" value="UniProtKB-KW"/>
</dbReference>
<dbReference type="STRING" id="1670800.BSQ44_01585"/>
<keyword evidence="2 3" id="KW-0808">Transferase</keyword>
<evidence type="ECO:0000313" key="6">
    <source>
        <dbReference type="Proteomes" id="UP000182840"/>
    </source>
</evidence>
<dbReference type="Proteomes" id="UP000182840">
    <property type="component" value="Chromosome"/>
</dbReference>
<proteinExistence type="predicted"/>
<keyword evidence="3" id="KW-0479">Metal-binding</keyword>
<keyword evidence="5" id="KW-0547">Nucleotide-binding</keyword>